<dbReference type="PROSITE" id="PS50109">
    <property type="entry name" value="HIS_KIN"/>
    <property type="match status" value="1"/>
</dbReference>
<dbReference type="CDD" id="cd00082">
    <property type="entry name" value="HisKA"/>
    <property type="match status" value="1"/>
</dbReference>
<dbReference type="Gene3D" id="3.30.565.10">
    <property type="entry name" value="Histidine kinase-like ATPase, C-terminal domain"/>
    <property type="match status" value="1"/>
</dbReference>
<evidence type="ECO:0000256" key="2">
    <source>
        <dbReference type="ARBA" id="ARBA00012438"/>
    </source>
</evidence>
<evidence type="ECO:0000256" key="1">
    <source>
        <dbReference type="ARBA" id="ARBA00000085"/>
    </source>
</evidence>
<feature type="transmembrane region" description="Helical" evidence="4">
    <location>
        <begin position="341"/>
        <end position="367"/>
    </location>
</feature>
<protein>
    <recommendedName>
        <fullName evidence="2">histidine kinase</fullName>
        <ecNumber evidence="2">2.7.13.3</ecNumber>
    </recommendedName>
</protein>
<feature type="transmembrane region" description="Helical" evidence="4">
    <location>
        <begin position="290"/>
        <end position="309"/>
    </location>
</feature>
<feature type="transmembrane region" description="Helical" evidence="4">
    <location>
        <begin position="260"/>
        <end position="284"/>
    </location>
</feature>
<keyword evidence="4" id="KW-0812">Transmembrane</keyword>
<evidence type="ECO:0000313" key="7">
    <source>
        <dbReference type="EMBL" id="GGC40562.1"/>
    </source>
</evidence>
<evidence type="ECO:0000256" key="4">
    <source>
        <dbReference type="SAM" id="Phobius"/>
    </source>
</evidence>
<feature type="transmembrane region" description="Helical" evidence="4">
    <location>
        <begin position="227"/>
        <end position="248"/>
    </location>
</feature>
<dbReference type="InterPro" id="IPR003594">
    <property type="entry name" value="HATPase_dom"/>
</dbReference>
<dbReference type="InterPro" id="IPR036097">
    <property type="entry name" value="HisK_dim/P_sf"/>
</dbReference>
<dbReference type="EMBL" id="BMIK01000015">
    <property type="protein sequence ID" value="GGC40562.1"/>
    <property type="molecule type" value="Genomic_DNA"/>
</dbReference>
<dbReference type="Proteomes" id="UP000597338">
    <property type="component" value="Unassembled WGS sequence"/>
</dbReference>
<accession>A0ABQ1MH91</accession>
<dbReference type="InterPro" id="IPR005467">
    <property type="entry name" value="His_kinase_dom"/>
</dbReference>
<dbReference type="PANTHER" id="PTHR43065">
    <property type="entry name" value="SENSOR HISTIDINE KINASE"/>
    <property type="match status" value="1"/>
</dbReference>
<keyword evidence="4" id="KW-0472">Membrane</keyword>
<dbReference type="Pfam" id="PF07695">
    <property type="entry name" value="7TMR-DISM_7TM"/>
    <property type="match status" value="1"/>
</dbReference>
<dbReference type="SMART" id="SM00387">
    <property type="entry name" value="HATPase_c"/>
    <property type="match status" value="1"/>
</dbReference>
<dbReference type="Pfam" id="PF02518">
    <property type="entry name" value="HATPase_c"/>
    <property type="match status" value="1"/>
</dbReference>
<organism evidence="7 8">
    <name type="scientific">Parapedobacter defluvii</name>
    <dbReference type="NCBI Taxonomy" id="2045106"/>
    <lineage>
        <taxon>Bacteria</taxon>
        <taxon>Pseudomonadati</taxon>
        <taxon>Bacteroidota</taxon>
        <taxon>Sphingobacteriia</taxon>
        <taxon>Sphingobacteriales</taxon>
        <taxon>Sphingobacteriaceae</taxon>
        <taxon>Parapedobacter</taxon>
    </lineage>
</organism>
<dbReference type="InterPro" id="IPR011623">
    <property type="entry name" value="7TMR_DISM_rcpt_extracell_dom1"/>
</dbReference>
<keyword evidence="3" id="KW-0597">Phosphoprotein</keyword>
<dbReference type="Gene3D" id="2.60.40.2380">
    <property type="match status" value="1"/>
</dbReference>
<proteinExistence type="predicted"/>
<feature type="transmembrane region" description="Helical" evidence="4">
    <location>
        <begin position="195"/>
        <end position="215"/>
    </location>
</feature>
<dbReference type="PRINTS" id="PR00344">
    <property type="entry name" value="BCTRLSENSOR"/>
</dbReference>
<keyword evidence="5" id="KW-0732">Signal</keyword>
<comment type="caution">
    <text evidence="7">The sequence shown here is derived from an EMBL/GenBank/DDBJ whole genome shotgun (WGS) entry which is preliminary data.</text>
</comment>
<dbReference type="InterPro" id="IPR004358">
    <property type="entry name" value="Sig_transdc_His_kin-like_C"/>
</dbReference>
<feature type="domain" description="Histidine kinase" evidence="6">
    <location>
        <begin position="449"/>
        <end position="699"/>
    </location>
</feature>
<dbReference type="SUPFAM" id="SSF47384">
    <property type="entry name" value="Homodimeric domain of signal transducing histidine kinase"/>
    <property type="match status" value="1"/>
</dbReference>
<feature type="signal peptide" evidence="5">
    <location>
        <begin position="1"/>
        <end position="18"/>
    </location>
</feature>
<dbReference type="Gene3D" id="1.10.287.130">
    <property type="match status" value="1"/>
</dbReference>
<dbReference type="EC" id="2.7.13.3" evidence="2"/>
<feature type="transmembrane region" description="Helical" evidence="4">
    <location>
        <begin position="166"/>
        <end position="188"/>
    </location>
</feature>
<feature type="chain" id="PRO_5046337608" description="histidine kinase" evidence="5">
    <location>
        <begin position="19"/>
        <end position="702"/>
    </location>
</feature>
<name>A0ABQ1MH91_9SPHI</name>
<evidence type="ECO:0000259" key="6">
    <source>
        <dbReference type="PROSITE" id="PS50109"/>
    </source>
</evidence>
<dbReference type="InterPro" id="IPR036890">
    <property type="entry name" value="HATPase_C_sf"/>
</dbReference>
<gene>
    <name evidence="7" type="ORF">GCM10011386_35770</name>
</gene>
<dbReference type="InterPro" id="IPR011622">
    <property type="entry name" value="7TMR_DISM_rcpt_extracell_dom2"/>
</dbReference>
<keyword evidence="8" id="KW-1185">Reference proteome</keyword>
<comment type="catalytic activity">
    <reaction evidence="1">
        <text>ATP + protein L-histidine = ADP + protein N-phospho-L-histidine.</text>
        <dbReference type="EC" id="2.7.13.3"/>
    </reaction>
</comment>
<sequence>MKASLLLAIILSSLQTVGQSLSNEPTFKLSYLVDPDGQFTIDQVAGREFEPVSGARLNFGLSSAVYWIKMELYESASPSEALKIFNGTLSEANLYIKRGSEYELQRFNNEEIDATSSYTTQFPIFDLPVSAKDSVVYLQVRSHNVLDLPFYLNDKNRIMKSIGFDFLYFGIYAGIILVMFLYNSFLYFSVKDKNYLYYVIYILMVGLAQACLKGYSTLFLWPNNEWLIRQSVNLSIAMSGIFAIPFVVNFLNIRRNAPKFLYVLFSLVIVYVVGIFISISGNYIVAQQVLQINASLVSVTILVCGGYVFSQGYRPAVFLIVSWFFFLSGVMIYILKDVGILSFNIFTNNSILIGSGLEAALLSFALADKINTYKKEKEESQTQALLISKENEKLIREQNIVLEQRVEERTHALKETNESLQMTLDHLKETQAQLVEAEKMASLGQLTAGVAHEINNPINFVTSNVAPLKRDIQIVWNAMDVIQQVALSELPIAEKIQRINTFKEEEDIEYLKTEIDFLLKGMHEGATRTAEIVKSLRIFSRVDEDSLKFADINEGLESTLVILNSVIREGIQVNKQFGELPLVECYPGKLNQVFLNIITNAIHAINKKFNGDIGGILELRTTVDGDNVLISIQDNGTGMSEDIKEKIFEPFFTTKEVGEGTGLGMSIVYNTIKKHRGEIKVESRVNEGTRFTLVLPITQQIV</sequence>
<dbReference type="Pfam" id="PF07696">
    <property type="entry name" value="7TMR-DISMED2"/>
    <property type="match status" value="1"/>
</dbReference>
<keyword evidence="4" id="KW-1133">Transmembrane helix</keyword>
<feature type="transmembrane region" description="Helical" evidence="4">
    <location>
        <begin position="316"/>
        <end position="335"/>
    </location>
</feature>
<dbReference type="PANTHER" id="PTHR43065:SF50">
    <property type="entry name" value="HISTIDINE KINASE"/>
    <property type="match status" value="1"/>
</dbReference>
<dbReference type="RefSeq" id="WP_188752837.1">
    <property type="nucleotide sequence ID" value="NZ_BMIK01000015.1"/>
</dbReference>
<dbReference type="SUPFAM" id="SSF55874">
    <property type="entry name" value="ATPase domain of HSP90 chaperone/DNA topoisomerase II/histidine kinase"/>
    <property type="match status" value="1"/>
</dbReference>
<dbReference type="InterPro" id="IPR003661">
    <property type="entry name" value="HisK_dim/P_dom"/>
</dbReference>
<reference evidence="8" key="1">
    <citation type="journal article" date="2019" name="Int. J. Syst. Evol. Microbiol.">
        <title>The Global Catalogue of Microorganisms (GCM) 10K type strain sequencing project: providing services to taxonomists for standard genome sequencing and annotation.</title>
        <authorList>
            <consortium name="The Broad Institute Genomics Platform"/>
            <consortium name="The Broad Institute Genome Sequencing Center for Infectious Disease"/>
            <person name="Wu L."/>
            <person name="Ma J."/>
        </authorList>
    </citation>
    <scope>NUCLEOTIDE SEQUENCE [LARGE SCALE GENOMIC DNA]</scope>
    <source>
        <strain evidence="8">CGMCC 1.15342</strain>
    </source>
</reference>
<evidence type="ECO:0000256" key="5">
    <source>
        <dbReference type="SAM" id="SignalP"/>
    </source>
</evidence>
<evidence type="ECO:0000313" key="8">
    <source>
        <dbReference type="Proteomes" id="UP000597338"/>
    </source>
</evidence>
<evidence type="ECO:0000256" key="3">
    <source>
        <dbReference type="ARBA" id="ARBA00022553"/>
    </source>
</evidence>